<evidence type="ECO:0008006" key="3">
    <source>
        <dbReference type="Google" id="ProtNLM"/>
    </source>
</evidence>
<dbReference type="RefSeq" id="WP_097373661.1">
    <property type="nucleotide sequence ID" value="NZ_CP021404.1"/>
</dbReference>
<reference evidence="1 2" key="1">
    <citation type="submission" date="2017-05" db="EMBL/GenBank/DDBJ databases">
        <title>Comparative genomic and metabolic analysis of manganese-oxidizing mechanisms in Celeribater manganoxidans DY25T: its adaption to the environment of polymetallic nodule.</title>
        <authorList>
            <person name="Wang X."/>
        </authorList>
    </citation>
    <scope>NUCLEOTIDE SEQUENCE [LARGE SCALE GENOMIC DNA]</scope>
    <source>
        <strain evidence="1 2">DY25</strain>
    </source>
</reference>
<name>A0A291M1D8_9RHOB</name>
<protein>
    <recommendedName>
        <fullName evidence="3">DUF1127 domain-containing protein</fullName>
    </recommendedName>
</protein>
<dbReference type="KEGG" id="cmag:CBW24_11420"/>
<dbReference type="Proteomes" id="UP000219050">
    <property type="component" value="Chromosome"/>
</dbReference>
<keyword evidence="2" id="KW-1185">Reference proteome</keyword>
<dbReference type="EMBL" id="CP021404">
    <property type="protein sequence ID" value="ATI42555.1"/>
    <property type="molecule type" value="Genomic_DNA"/>
</dbReference>
<accession>A0A291M1D8</accession>
<gene>
    <name evidence="1" type="ORF">CBW24_11420</name>
</gene>
<evidence type="ECO:0000313" key="1">
    <source>
        <dbReference type="EMBL" id="ATI42555.1"/>
    </source>
</evidence>
<organism evidence="1 2">
    <name type="scientific">Pacificitalea manganoxidans</name>
    <dbReference type="NCBI Taxonomy" id="1411902"/>
    <lineage>
        <taxon>Bacteria</taxon>
        <taxon>Pseudomonadati</taxon>
        <taxon>Pseudomonadota</taxon>
        <taxon>Alphaproteobacteria</taxon>
        <taxon>Rhodobacterales</taxon>
        <taxon>Paracoccaceae</taxon>
        <taxon>Pacificitalea</taxon>
    </lineage>
</organism>
<dbReference type="OrthoDB" id="7867799at2"/>
<dbReference type="AlphaFoldDB" id="A0A291M1D8"/>
<evidence type="ECO:0000313" key="2">
    <source>
        <dbReference type="Proteomes" id="UP000219050"/>
    </source>
</evidence>
<proteinExistence type="predicted"/>
<sequence length="70" mass="7658">MTTMTANAASPLPAVLTAPFRVVRDFFVALNTAIEVRDEANTLYALNDEELAERGLTRDQISGYLVSRLG</sequence>